<dbReference type="EMBL" id="CAJNOC010009880">
    <property type="protein sequence ID" value="CAF1133942.1"/>
    <property type="molecule type" value="Genomic_DNA"/>
</dbReference>
<comment type="caution">
    <text evidence="1">The sequence shown here is derived from an EMBL/GenBank/DDBJ whole genome shotgun (WGS) entry which is preliminary data.</text>
</comment>
<organism evidence="1 2">
    <name type="scientific">Brachionus calyciflorus</name>
    <dbReference type="NCBI Taxonomy" id="104777"/>
    <lineage>
        <taxon>Eukaryota</taxon>
        <taxon>Metazoa</taxon>
        <taxon>Spiralia</taxon>
        <taxon>Gnathifera</taxon>
        <taxon>Rotifera</taxon>
        <taxon>Eurotatoria</taxon>
        <taxon>Monogononta</taxon>
        <taxon>Pseudotrocha</taxon>
        <taxon>Ploima</taxon>
        <taxon>Brachionidae</taxon>
        <taxon>Brachionus</taxon>
    </lineage>
</organism>
<dbReference type="AlphaFoldDB" id="A0A814RIQ0"/>
<accession>A0A814RIQ0</accession>
<dbReference type="PRINTS" id="PR01345">
    <property type="entry name" value="CERVTRCPTASE"/>
</dbReference>
<keyword evidence="2" id="KW-1185">Reference proteome</keyword>
<protein>
    <submittedName>
        <fullName evidence="1">Uncharacterized protein</fullName>
    </submittedName>
</protein>
<sequence>MKLIHSFYKKILKFEWSKQWLMDFSEEKCVVMHYGSSNNNYEYFLNNHKLTESNQEKDLGVVFTKDLKIRHTLQLRREKLIMHPVLLNVHLNIVTSSLLKSFIHHLLDLILSSRYKATKIIGEVRNLKYEDRLIKQNLTTLEERRLRGDLIKQFKIVKNLDQIEWHYPLDQLSSRYDTMSHNFGFEKQLVRNCSQRFSFFIKSNGKCLEYSTKRNY</sequence>
<gene>
    <name evidence="1" type="ORF">OXX778_LOCUS22598</name>
</gene>
<evidence type="ECO:0000313" key="2">
    <source>
        <dbReference type="Proteomes" id="UP000663879"/>
    </source>
</evidence>
<proteinExistence type="predicted"/>
<name>A0A814RIQ0_9BILA</name>
<evidence type="ECO:0000313" key="1">
    <source>
        <dbReference type="EMBL" id="CAF1133942.1"/>
    </source>
</evidence>
<dbReference type="Proteomes" id="UP000663879">
    <property type="component" value="Unassembled WGS sequence"/>
</dbReference>
<dbReference type="OrthoDB" id="276744at2759"/>
<reference evidence="1" key="1">
    <citation type="submission" date="2021-02" db="EMBL/GenBank/DDBJ databases">
        <authorList>
            <person name="Nowell W R."/>
        </authorList>
    </citation>
    <scope>NUCLEOTIDE SEQUENCE</scope>
    <source>
        <strain evidence="1">Ploen Becks lab</strain>
    </source>
</reference>